<reference evidence="1" key="2">
    <citation type="journal article" date="2015" name="Data Brief">
        <title>Shoot transcriptome of the giant reed, Arundo donax.</title>
        <authorList>
            <person name="Barrero R.A."/>
            <person name="Guerrero F.D."/>
            <person name="Moolhuijzen P."/>
            <person name="Goolsby J.A."/>
            <person name="Tidwell J."/>
            <person name="Bellgard S.E."/>
            <person name="Bellgard M.I."/>
        </authorList>
    </citation>
    <scope>NUCLEOTIDE SEQUENCE</scope>
    <source>
        <tissue evidence="1">Shoot tissue taken approximately 20 cm above the soil surface</tissue>
    </source>
</reference>
<reference evidence="1" key="1">
    <citation type="submission" date="2014-09" db="EMBL/GenBank/DDBJ databases">
        <authorList>
            <person name="Magalhaes I.L.F."/>
            <person name="Oliveira U."/>
            <person name="Santos F.R."/>
            <person name="Vidigal T.H.D.A."/>
            <person name="Brescovit A.D."/>
            <person name="Santos A.J."/>
        </authorList>
    </citation>
    <scope>NUCLEOTIDE SEQUENCE</scope>
    <source>
        <tissue evidence="1">Shoot tissue taken approximately 20 cm above the soil surface</tissue>
    </source>
</reference>
<organism evidence="1">
    <name type="scientific">Arundo donax</name>
    <name type="common">Giant reed</name>
    <name type="synonym">Donax arundinaceus</name>
    <dbReference type="NCBI Taxonomy" id="35708"/>
    <lineage>
        <taxon>Eukaryota</taxon>
        <taxon>Viridiplantae</taxon>
        <taxon>Streptophyta</taxon>
        <taxon>Embryophyta</taxon>
        <taxon>Tracheophyta</taxon>
        <taxon>Spermatophyta</taxon>
        <taxon>Magnoliopsida</taxon>
        <taxon>Liliopsida</taxon>
        <taxon>Poales</taxon>
        <taxon>Poaceae</taxon>
        <taxon>PACMAD clade</taxon>
        <taxon>Arundinoideae</taxon>
        <taxon>Arundineae</taxon>
        <taxon>Arundo</taxon>
    </lineage>
</organism>
<proteinExistence type="predicted"/>
<dbReference type="EMBL" id="GBRH01186380">
    <property type="protein sequence ID" value="JAE11516.1"/>
    <property type="molecule type" value="Transcribed_RNA"/>
</dbReference>
<name>A0A0A9FMQ2_ARUDO</name>
<accession>A0A0A9FMQ2</accession>
<sequence length="53" mass="6113">MTKQKERGIFIHTIKSDFVSNNTINFCRRSSIPPPIQNSFTRTTKKPSIITEC</sequence>
<dbReference type="AlphaFoldDB" id="A0A0A9FMQ2"/>
<evidence type="ECO:0000313" key="1">
    <source>
        <dbReference type="EMBL" id="JAE11516.1"/>
    </source>
</evidence>
<protein>
    <submittedName>
        <fullName evidence="1">Uncharacterized protein</fullName>
    </submittedName>
</protein>